<gene>
    <name evidence="3" type="ORF">yc1106_04931</name>
</gene>
<feature type="signal peptide" evidence="2">
    <location>
        <begin position="1"/>
        <end position="18"/>
    </location>
</feature>
<reference evidence="3" key="1">
    <citation type="submission" date="2021-12" db="EMBL/GenBank/DDBJ databases">
        <title>Curvularia clavata genome.</title>
        <authorList>
            <person name="Cao Y."/>
        </authorList>
    </citation>
    <scope>NUCLEOTIDE SEQUENCE</scope>
    <source>
        <strain evidence="3">Yc1106</strain>
    </source>
</reference>
<sequence length="169" mass="18824">MRSYVLIAFAALFALACAIPITPSAPRLQKRAEQYRLQGLAEFQIAERLSSSASSFGVDPWRARLNKKLHTLLDTLSAEAEAEGEEGEEEEAPIEETEDFSGDIAPGTLEAPSVLPKALKEATLFDRLCGMFHRAESSFGYEGNELELRRPEGGQNWKQSFGSFRRRRS</sequence>
<evidence type="ECO:0000256" key="2">
    <source>
        <dbReference type="SAM" id="SignalP"/>
    </source>
</evidence>
<feature type="region of interest" description="Disordered" evidence="1">
    <location>
        <begin position="146"/>
        <end position="169"/>
    </location>
</feature>
<feature type="region of interest" description="Disordered" evidence="1">
    <location>
        <begin position="77"/>
        <end position="107"/>
    </location>
</feature>
<feature type="compositionally biased region" description="Acidic residues" evidence="1">
    <location>
        <begin position="80"/>
        <end position="101"/>
    </location>
</feature>
<dbReference type="VEuPathDB" id="FungiDB:yc1106_04931"/>
<dbReference type="EMBL" id="CP089276">
    <property type="protein sequence ID" value="USP77657.1"/>
    <property type="molecule type" value="Genomic_DNA"/>
</dbReference>
<dbReference type="AlphaFoldDB" id="A0A9Q8Z8R4"/>
<protein>
    <submittedName>
        <fullName evidence="3">Uncharacterized protein</fullName>
    </submittedName>
</protein>
<dbReference type="Proteomes" id="UP001056012">
    <property type="component" value="Chromosome 3"/>
</dbReference>
<proteinExistence type="predicted"/>
<dbReference type="OrthoDB" id="3780616at2759"/>
<keyword evidence="2" id="KW-0732">Signal</keyword>
<organism evidence="3 4">
    <name type="scientific">Curvularia clavata</name>
    <dbReference type="NCBI Taxonomy" id="95742"/>
    <lineage>
        <taxon>Eukaryota</taxon>
        <taxon>Fungi</taxon>
        <taxon>Dikarya</taxon>
        <taxon>Ascomycota</taxon>
        <taxon>Pezizomycotina</taxon>
        <taxon>Dothideomycetes</taxon>
        <taxon>Pleosporomycetidae</taxon>
        <taxon>Pleosporales</taxon>
        <taxon>Pleosporineae</taxon>
        <taxon>Pleosporaceae</taxon>
        <taxon>Curvularia</taxon>
    </lineage>
</organism>
<name>A0A9Q8Z8R4_CURCL</name>
<dbReference type="PROSITE" id="PS51257">
    <property type="entry name" value="PROKAR_LIPOPROTEIN"/>
    <property type="match status" value="1"/>
</dbReference>
<accession>A0A9Q8Z8R4</accession>
<evidence type="ECO:0000313" key="3">
    <source>
        <dbReference type="EMBL" id="USP77657.1"/>
    </source>
</evidence>
<evidence type="ECO:0000256" key="1">
    <source>
        <dbReference type="SAM" id="MobiDB-lite"/>
    </source>
</evidence>
<feature type="chain" id="PRO_5040448513" evidence="2">
    <location>
        <begin position="19"/>
        <end position="169"/>
    </location>
</feature>
<evidence type="ECO:0000313" key="4">
    <source>
        <dbReference type="Proteomes" id="UP001056012"/>
    </source>
</evidence>
<keyword evidence="4" id="KW-1185">Reference proteome</keyword>